<gene>
    <name evidence="1" type="ORF">DOTSEDRAFT_70726</name>
</gene>
<proteinExistence type="predicted"/>
<dbReference type="HOGENOM" id="CLU_2775903_0_0_1"/>
<evidence type="ECO:0000313" key="1">
    <source>
        <dbReference type="EMBL" id="EME46856.1"/>
    </source>
</evidence>
<dbReference type="Proteomes" id="UP000016933">
    <property type="component" value="Unassembled WGS sequence"/>
</dbReference>
<accession>N1PTT0</accession>
<dbReference type="EMBL" id="KB446537">
    <property type="protein sequence ID" value="EME46856.1"/>
    <property type="molecule type" value="Genomic_DNA"/>
</dbReference>
<organism evidence="1 2">
    <name type="scientific">Dothistroma septosporum (strain NZE10 / CBS 128990)</name>
    <name type="common">Red band needle blight fungus</name>
    <name type="synonym">Mycosphaerella pini</name>
    <dbReference type="NCBI Taxonomy" id="675120"/>
    <lineage>
        <taxon>Eukaryota</taxon>
        <taxon>Fungi</taxon>
        <taxon>Dikarya</taxon>
        <taxon>Ascomycota</taxon>
        <taxon>Pezizomycotina</taxon>
        <taxon>Dothideomycetes</taxon>
        <taxon>Dothideomycetidae</taxon>
        <taxon>Mycosphaerellales</taxon>
        <taxon>Mycosphaerellaceae</taxon>
        <taxon>Dothistroma</taxon>
    </lineage>
</organism>
<name>N1PTT0_DOTSN</name>
<keyword evidence="2" id="KW-1185">Reference proteome</keyword>
<dbReference type="AlphaFoldDB" id="N1PTT0"/>
<sequence>MNREYWLRIATQPRRQRVYLSQTFPKGMAMAKSVDVMTEKDVLSVGAPCSDVRVLLRMQSFGERDADSS</sequence>
<reference evidence="1 2" key="2">
    <citation type="journal article" date="2012" name="PLoS Pathog.">
        <title>Diverse lifestyles and strategies of plant pathogenesis encoded in the genomes of eighteen Dothideomycetes fungi.</title>
        <authorList>
            <person name="Ohm R.A."/>
            <person name="Feau N."/>
            <person name="Henrissat B."/>
            <person name="Schoch C.L."/>
            <person name="Horwitz B.A."/>
            <person name="Barry K.W."/>
            <person name="Condon B.J."/>
            <person name="Copeland A.C."/>
            <person name="Dhillon B."/>
            <person name="Glaser F."/>
            <person name="Hesse C.N."/>
            <person name="Kosti I."/>
            <person name="LaButti K."/>
            <person name="Lindquist E.A."/>
            <person name="Lucas S."/>
            <person name="Salamov A.A."/>
            <person name="Bradshaw R.E."/>
            <person name="Ciuffetti L."/>
            <person name="Hamelin R.C."/>
            <person name="Kema G.H.J."/>
            <person name="Lawrence C."/>
            <person name="Scott J.A."/>
            <person name="Spatafora J.W."/>
            <person name="Turgeon B.G."/>
            <person name="de Wit P.J.G.M."/>
            <person name="Zhong S."/>
            <person name="Goodwin S.B."/>
            <person name="Grigoriev I.V."/>
        </authorList>
    </citation>
    <scope>NUCLEOTIDE SEQUENCE [LARGE SCALE GENOMIC DNA]</scope>
    <source>
        <strain evidence="2">NZE10 / CBS 128990</strain>
    </source>
</reference>
<evidence type="ECO:0000313" key="2">
    <source>
        <dbReference type="Proteomes" id="UP000016933"/>
    </source>
</evidence>
<reference evidence="2" key="1">
    <citation type="journal article" date="2012" name="PLoS Genet.">
        <title>The genomes of the fungal plant pathogens Cladosporium fulvum and Dothistroma septosporum reveal adaptation to different hosts and lifestyles but also signatures of common ancestry.</title>
        <authorList>
            <person name="de Wit P.J.G.M."/>
            <person name="van der Burgt A."/>
            <person name="Oekmen B."/>
            <person name="Stergiopoulos I."/>
            <person name="Abd-Elsalam K.A."/>
            <person name="Aerts A.L."/>
            <person name="Bahkali A.H."/>
            <person name="Beenen H.G."/>
            <person name="Chettri P."/>
            <person name="Cox M.P."/>
            <person name="Datema E."/>
            <person name="de Vries R.P."/>
            <person name="Dhillon B."/>
            <person name="Ganley A.R."/>
            <person name="Griffiths S.A."/>
            <person name="Guo Y."/>
            <person name="Hamelin R.C."/>
            <person name="Henrissat B."/>
            <person name="Kabir M.S."/>
            <person name="Jashni M.K."/>
            <person name="Kema G."/>
            <person name="Klaubauf S."/>
            <person name="Lapidus A."/>
            <person name="Levasseur A."/>
            <person name="Lindquist E."/>
            <person name="Mehrabi R."/>
            <person name="Ohm R.A."/>
            <person name="Owen T.J."/>
            <person name="Salamov A."/>
            <person name="Schwelm A."/>
            <person name="Schijlen E."/>
            <person name="Sun H."/>
            <person name="van den Burg H.A."/>
            <person name="van Ham R.C.H.J."/>
            <person name="Zhang S."/>
            <person name="Goodwin S.B."/>
            <person name="Grigoriev I.V."/>
            <person name="Collemare J."/>
            <person name="Bradshaw R.E."/>
        </authorList>
    </citation>
    <scope>NUCLEOTIDE SEQUENCE [LARGE SCALE GENOMIC DNA]</scope>
    <source>
        <strain evidence="2">NZE10 / CBS 128990</strain>
    </source>
</reference>
<protein>
    <submittedName>
        <fullName evidence="1">Uncharacterized protein</fullName>
    </submittedName>
</protein>